<dbReference type="Proteomes" id="UP000308199">
    <property type="component" value="Unassembled WGS sequence"/>
</dbReference>
<accession>A0A4S4LJA4</accession>
<organism evidence="1 2">
    <name type="scientific">Phellinidium pouzarii</name>
    <dbReference type="NCBI Taxonomy" id="167371"/>
    <lineage>
        <taxon>Eukaryota</taxon>
        <taxon>Fungi</taxon>
        <taxon>Dikarya</taxon>
        <taxon>Basidiomycota</taxon>
        <taxon>Agaricomycotina</taxon>
        <taxon>Agaricomycetes</taxon>
        <taxon>Hymenochaetales</taxon>
        <taxon>Hymenochaetaceae</taxon>
        <taxon>Phellinidium</taxon>
    </lineage>
</organism>
<reference evidence="1 2" key="1">
    <citation type="submission" date="2019-02" db="EMBL/GenBank/DDBJ databases">
        <title>Genome sequencing of the rare red list fungi Phellinidium pouzarii.</title>
        <authorList>
            <person name="Buettner E."/>
            <person name="Kellner H."/>
        </authorList>
    </citation>
    <scope>NUCLEOTIDE SEQUENCE [LARGE SCALE GENOMIC DNA]</scope>
    <source>
        <strain evidence="1 2">DSM 108285</strain>
    </source>
</reference>
<sequence>MGLSRTTQLILNYTSFPSPLKFATIDWITDTIDALETPSFEDLIIKIRANDEEDWMKCPVKKAGWNCFAQTAEYILRSRIYTSRSNILHVEIYLYDI</sequence>
<evidence type="ECO:0000313" key="2">
    <source>
        <dbReference type="Proteomes" id="UP000308199"/>
    </source>
</evidence>
<gene>
    <name evidence="1" type="ORF">EW145_g308</name>
</gene>
<dbReference type="AlphaFoldDB" id="A0A4S4LJA4"/>
<protein>
    <submittedName>
        <fullName evidence="1">Uncharacterized protein</fullName>
    </submittedName>
</protein>
<dbReference type="EMBL" id="SGPK01000006">
    <property type="protein sequence ID" value="THH11907.1"/>
    <property type="molecule type" value="Genomic_DNA"/>
</dbReference>
<proteinExistence type="predicted"/>
<keyword evidence="2" id="KW-1185">Reference proteome</keyword>
<comment type="caution">
    <text evidence="1">The sequence shown here is derived from an EMBL/GenBank/DDBJ whole genome shotgun (WGS) entry which is preliminary data.</text>
</comment>
<name>A0A4S4LJA4_9AGAM</name>
<evidence type="ECO:0000313" key="1">
    <source>
        <dbReference type="EMBL" id="THH11907.1"/>
    </source>
</evidence>